<dbReference type="InterPro" id="IPR027783">
    <property type="entry name" value="Bacterial_PH-related"/>
</dbReference>
<comment type="caution">
    <text evidence="2">The sequence shown here is derived from an EMBL/GenBank/DDBJ whole genome shotgun (WGS) entry which is preliminary data.</text>
</comment>
<protein>
    <recommendedName>
        <fullName evidence="1">Bacterial Pleckstrin homology domain-containing protein</fullName>
    </recommendedName>
</protein>
<evidence type="ECO:0000313" key="2">
    <source>
        <dbReference type="EMBL" id="CAK8053909.1"/>
    </source>
</evidence>
<evidence type="ECO:0000313" key="3">
    <source>
        <dbReference type="Proteomes" id="UP001314241"/>
    </source>
</evidence>
<dbReference type="Pfam" id="PF10882">
    <property type="entry name" value="bPH_5"/>
    <property type="match status" value="1"/>
</dbReference>
<reference evidence="2 3" key="1">
    <citation type="submission" date="2024-01" db="EMBL/GenBank/DDBJ databases">
        <authorList>
            <person name="Botero Cardona J."/>
        </authorList>
    </citation>
    <scope>NUCLEOTIDE SEQUENCE [LARGE SCALE GENOMIC DNA]</scope>
    <source>
        <strain evidence="2 3">LMG 33000</strain>
    </source>
</reference>
<dbReference type="Proteomes" id="UP001314241">
    <property type="component" value="Unassembled WGS sequence"/>
</dbReference>
<evidence type="ECO:0000259" key="1">
    <source>
        <dbReference type="Pfam" id="PF10882"/>
    </source>
</evidence>
<accession>A0ABM9N428</accession>
<sequence length="116" mass="12921">MENKVTIQDQNLIVEPTGLSKLASFKNKFIIPLSHVAGATVDPGIMKESAGWRNPGTGLPNYRGGTFEKDHEKSFFNVTTKEEPLVIQLKEEKFIRLVLGVEDPKALAEEINNQIN</sequence>
<proteinExistence type="predicted"/>
<gene>
    <name evidence="2" type="ORF">R54876_GBNLAHCA_00468</name>
</gene>
<dbReference type="RefSeq" id="WP_349641456.1">
    <property type="nucleotide sequence ID" value="NZ_CAWVOH010000001.1"/>
</dbReference>
<keyword evidence="3" id="KW-1185">Reference proteome</keyword>
<organism evidence="2 3">
    <name type="scientific">Eupransor demetentiae</name>
    <dbReference type="NCBI Taxonomy" id="3109584"/>
    <lineage>
        <taxon>Bacteria</taxon>
        <taxon>Bacillati</taxon>
        <taxon>Bacillota</taxon>
        <taxon>Bacilli</taxon>
        <taxon>Lactobacillales</taxon>
        <taxon>Lactobacillaceae</taxon>
        <taxon>Eupransor</taxon>
    </lineage>
</organism>
<feature type="domain" description="Bacterial Pleckstrin homology" evidence="1">
    <location>
        <begin position="22"/>
        <end position="112"/>
    </location>
</feature>
<name>A0ABM9N428_9LACO</name>
<dbReference type="EMBL" id="CAWVOH010000001">
    <property type="protein sequence ID" value="CAK8053909.1"/>
    <property type="molecule type" value="Genomic_DNA"/>
</dbReference>